<name>A0A6L3Y437_9HYPH</name>
<organism evidence="1 3">
    <name type="scientific">Brucella tritici</name>
    <dbReference type="NCBI Taxonomy" id="94626"/>
    <lineage>
        <taxon>Bacteria</taxon>
        <taxon>Pseudomonadati</taxon>
        <taxon>Pseudomonadota</taxon>
        <taxon>Alphaproteobacteria</taxon>
        <taxon>Hyphomicrobiales</taxon>
        <taxon>Brucellaceae</taxon>
        <taxon>Brucella/Ochrobactrum group</taxon>
        <taxon>Brucella</taxon>
    </lineage>
</organism>
<dbReference type="AlphaFoldDB" id="A0A6L3Y437"/>
<gene>
    <name evidence="2" type="ORF">F9L08_20120</name>
    <name evidence="1" type="ORF">F9L08_28630</name>
</gene>
<dbReference type="EMBL" id="WBVX01000067">
    <property type="protein sequence ID" value="KAB2674291.1"/>
    <property type="molecule type" value="Genomic_DNA"/>
</dbReference>
<evidence type="ECO:0000313" key="3">
    <source>
        <dbReference type="Proteomes" id="UP000481643"/>
    </source>
</evidence>
<reference evidence="1 3" key="1">
    <citation type="submission" date="2019-09" db="EMBL/GenBank/DDBJ databases">
        <title>Taxonomic organization of the family Brucellaceae based on a phylogenomic approach.</title>
        <authorList>
            <person name="Leclercq S."/>
            <person name="Cloeckaert A."/>
            <person name="Zygmunt M.S."/>
        </authorList>
    </citation>
    <scope>NUCLEOTIDE SEQUENCE [LARGE SCALE GENOMIC DNA]</scope>
    <source>
        <strain evidence="1 3">WS1830</strain>
    </source>
</reference>
<comment type="caution">
    <text evidence="1">The sequence shown here is derived from an EMBL/GenBank/DDBJ whole genome shotgun (WGS) entry which is preliminary data.</text>
</comment>
<protein>
    <submittedName>
        <fullName evidence="1">IS6 family transposase</fullName>
    </submittedName>
</protein>
<dbReference type="Proteomes" id="UP000481643">
    <property type="component" value="Unassembled WGS sequence"/>
</dbReference>
<evidence type="ECO:0000313" key="2">
    <source>
        <dbReference type="EMBL" id="KAB2681213.1"/>
    </source>
</evidence>
<dbReference type="EMBL" id="WBVX01000024">
    <property type="protein sequence ID" value="KAB2681213.1"/>
    <property type="molecule type" value="Genomic_DNA"/>
</dbReference>
<evidence type="ECO:0000313" key="1">
    <source>
        <dbReference type="EMBL" id="KAB2674291.1"/>
    </source>
</evidence>
<feature type="non-terminal residue" evidence="1">
    <location>
        <position position="25"/>
    </location>
</feature>
<sequence length="25" mass="2955">MTDDASARYKRHRFPAEIIAHAVWL</sequence>
<proteinExistence type="predicted"/>
<accession>A0A6L3Y437</accession>